<comment type="subcellular location">
    <subcellularLocation>
        <location evidence="1">Peroxisome</location>
    </subcellularLocation>
</comment>
<feature type="domain" description="Thioesterase" evidence="8">
    <location>
        <begin position="46"/>
        <end position="119"/>
    </location>
</feature>
<accession>A0A2P1CQE3</accession>
<dbReference type="CDD" id="cd03443">
    <property type="entry name" value="PaaI_thioesterase"/>
    <property type="match status" value="1"/>
</dbReference>
<dbReference type="InterPro" id="IPR003736">
    <property type="entry name" value="PAAI_dom"/>
</dbReference>
<comment type="subunit">
    <text evidence="7">Homotetramers.</text>
</comment>
<dbReference type="GO" id="GO:0042372">
    <property type="term" value="P:phylloquinone biosynthetic process"/>
    <property type="evidence" value="ECO:0007669"/>
    <property type="project" value="TreeGrafter"/>
</dbReference>
<comment type="pathway">
    <text evidence="4">Cofactor biosynthesis; phylloquinone biosynthesis.</text>
</comment>
<dbReference type="InterPro" id="IPR029069">
    <property type="entry name" value="HotDog_dom_sf"/>
</dbReference>
<evidence type="ECO:0000256" key="7">
    <source>
        <dbReference type="ARBA" id="ARBA00066058"/>
    </source>
</evidence>
<sequence length="158" mass="16999">MAASSPVPKEEKLDAPLHEVGFEISEISPQKITGHFLVTDKCCNPFQVLHGGVSALIAESLASMGAHVACGFGRVAGIHLSIHHLKSANLGEIVFAEAAPINVGKTIHVWEVKLWKNDPSKFGNKILISSSRVTLKTNMPVPENVKDAGVNLQKYARL</sequence>
<evidence type="ECO:0000256" key="1">
    <source>
        <dbReference type="ARBA" id="ARBA00004275"/>
    </source>
</evidence>
<evidence type="ECO:0000313" key="9">
    <source>
        <dbReference type="EMBL" id="AVK39785.1"/>
    </source>
</evidence>
<keyword evidence="3" id="KW-0576">Peroxisome</keyword>
<evidence type="ECO:0000256" key="5">
    <source>
        <dbReference type="ARBA" id="ARBA00060586"/>
    </source>
</evidence>
<dbReference type="AlphaFoldDB" id="A0A2P1CQE3"/>
<keyword evidence="2" id="KW-0378">Hydrolase</keyword>
<evidence type="ECO:0000256" key="2">
    <source>
        <dbReference type="ARBA" id="ARBA00022801"/>
    </source>
</evidence>
<dbReference type="PANTHER" id="PTHR43240:SF5">
    <property type="entry name" value="1,4-DIHYDROXY-2-NAPHTHOYL-COA THIOESTERASE 1"/>
    <property type="match status" value="1"/>
</dbReference>
<comment type="pathway">
    <text evidence="5">Quinol/quinone metabolism; 1,4-dihydroxy-2-naphthoate biosynthesis; 1,4-dihydroxy-2-naphthoate from chorismate: step 7/7.</text>
</comment>
<dbReference type="Pfam" id="PF03061">
    <property type="entry name" value="4HBT"/>
    <property type="match status" value="1"/>
</dbReference>
<dbReference type="InterPro" id="IPR006683">
    <property type="entry name" value="Thioestr_dom"/>
</dbReference>
<dbReference type="EMBL" id="MF186603">
    <property type="protein sequence ID" value="AVK39785.1"/>
    <property type="molecule type" value="mRNA"/>
</dbReference>
<protein>
    <submittedName>
        <fullName evidence="9">Thioesterase 2</fullName>
    </submittedName>
</protein>
<dbReference type="SUPFAM" id="SSF54637">
    <property type="entry name" value="Thioesterase/thiol ester dehydrase-isomerase"/>
    <property type="match status" value="1"/>
</dbReference>
<dbReference type="FunFam" id="3.10.129.10:FF:000048">
    <property type="entry name" value="14-dihydroxy-2-naphthoyl-CoA thioesterase 1"/>
    <property type="match status" value="1"/>
</dbReference>
<dbReference type="GO" id="GO:0061522">
    <property type="term" value="F:1,4-dihydroxy-2-naphthoyl-CoA thioesterase activity"/>
    <property type="evidence" value="ECO:0007669"/>
    <property type="project" value="TreeGrafter"/>
</dbReference>
<comment type="similarity">
    <text evidence="6">Belongs to the 4-hydroxybenzoyl-CoA thioesterase family. DHNA-CoA hydrolase subfamily.</text>
</comment>
<dbReference type="PANTHER" id="PTHR43240">
    <property type="entry name" value="1,4-DIHYDROXY-2-NAPHTHOYL-COA THIOESTERASE 1"/>
    <property type="match status" value="1"/>
</dbReference>
<dbReference type="NCBIfam" id="TIGR00369">
    <property type="entry name" value="unchar_dom_1"/>
    <property type="match status" value="1"/>
</dbReference>
<name>A0A2P1CQE3_PETHY</name>
<dbReference type="Gene3D" id="3.10.129.10">
    <property type="entry name" value="Hotdog Thioesterase"/>
    <property type="match status" value="1"/>
</dbReference>
<proteinExistence type="evidence at transcript level"/>
<evidence type="ECO:0000259" key="8">
    <source>
        <dbReference type="Pfam" id="PF03061"/>
    </source>
</evidence>
<organism evidence="9">
    <name type="scientific">Petunia hybrida</name>
    <name type="common">Petunia</name>
    <dbReference type="NCBI Taxonomy" id="4102"/>
    <lineage>
        <taxon>Eukaryota</taxon>
        <taxon>Viridiplantae</taxon>
        <taxon>Streptophyta</taxon>
        <taxon>Embryophyta</taxon>
        <taxon>Tracheophyta</taxon>
        <taxon>Spermatophyta</taxon>
        <taxon>Magnoliopsida</taxon>
        <taxon>eudicotyledons</taxon>
        <taxon>Gunneridae</taxon>
        <taxon>Pentapetalae</taxon>
        <taxon>asterids</taxon>
        <taxon>lamiids</taxon>
        <taxon>Solanales</taxon>
        <taxon>Solanaceae</taxon>
        <taxon>Petunioideae</taxon>
        <taxon>Petunia</taxon>
    </lineage>
</organism>
<reference evidence="9" key="1">
    <citation type="journal article" date="2018" name="Plant J.">
        <title>A peroxisomal thioesterase plays auxiliary roles in plant ?-oxidative benzoic acid metabolism.</title>
        <authorList>
            <person name="Adebesin F."/>
            <person name="Widhalm J.R."/>
            <person name="Lynch J.H."/>
            <person name="McCoy R."/>
            <person name="Dudareva N."/>
        </authorList>
    </citation>
    <scope>NUCLEOTIDE SEQUENCE</scope>
</reference>
<evidence type="ECO:0000256" key="4">
    <source>
        <dbReference type="ARBA" id="ARBA00060572"/>
    </source>
</evidence>
<evidence type="ECO:0000256" key="6">
    <source>
        <dbReference type="ARBA" id="ARBA00061187"/>
    </source>
</evidence>
<evidence type="ECO:0000256" key="3">
    <source>
        <dbReference type="ARBA" id="ARBA00023140"/>
    </source>
</evidence>
<dbReference type="GO" id="GO:0005777">
    <property type="term" value="C:peroxisome"/>
    <property type="evidence" value="ECO:0007669"/>
    <property type="project" value="UniProtKB-SubCell"/>
</dbReference>